<evidence type="ECO:0000256" key="1">
    <source>
        <dbReference type="ARBA" id="ARBA00007734"/>
    </source>
</evidence>
<evidence type="ECO:0000313" key="5">
    <source>
        <dbReference type="EMBL" id="MBE9639238.1"/>
    </source>
</evidence>
<feature type="signal peptide" evidence="3">
    <location>
        <begin position="1"/>
        <end position="29"/>
    </location>
</feature>
<keyword evidence="3" id="KW-0732">Signal</keyword>
<dbReference type="EMBL" id="JADFFK010000017">
    <property type="protein sequence ID" value="MBE9639238.1"/>
    <property type="molecule type" value="Genomic_DNA"/>
</dbReference>
<dbReference type="RefSeq" id="WP_194136523.1">
    <property type="nucleotide sequence ID" value="NZ_JADFFK010000017.1"/>
</dbReference>
<feature type="domain" description="Transglycosylase SLT" evidence="4">
    <location>
        <begin position="155"/>
        <end position="249"/>
    </location>
</feature>
<comment type="caution">
    <text evidence="5">The sequence shown here is derived from an EMBL/GenBank/DDBJ whole genome shotgun (WGS) entry which is preliminary data.</text>
</comment>
<dbReference type="Proteomes" id="UP000607796">
    <property type="component" value="Unassembled WGS sequence"/>
</dbReference>
<dbReference type="InterPro" id="IPR023346">
    <property type="entry name" value="Lysozyme-like_dom_sf"/>
</dbReference>
<evidence type="ECO:0000313" key="6">
    <source>
        <dbReference type="Proteomes" id="UP000607796"/>
    </source>
</evidence>
<protein>
    <submittedName>
        <fullName evidence="5">Lytic transglycosylase domain-containing protein</fullName>
    </submittedName>
</protein>
<comment type="similarity">
    <text evidence="2">Belongs to the virb1 family.</text>
</comment>
<proteinExistence type="inferred from homology"/>
<evidence type="ECO:0000259" key="4">
    <source>
        <dbReference type="Pfam" id="PF01464"/>
    </source>
</evidence>
<dbReference type="Gene3D" id="1.10.530.10">
    <property type="match status" value="1"/>
</dbReference>
<dbReference type="SUPFAM" id="SSF101082">
    <property type="entry name" value="Typo IV secretion system protein TraC"/>
    <property type="match status" value="1"/>
</dbReference>
<comment type="similarity">
    <text evidence="1">Belongs to the transglycosylase Slt family.</text>
</comment>
<accession>A0ABR9X6K5</accession>
<evidence type="ECO:0000256" key="2">
    <source>
        <dbReference type="ARBA" id="ARBA00009387"/>
    </source>
</evidence>
<organism evidence="5 6">
    <name type="scientific">Salipiger mangrovisoli</name>
    <dbReference type="NCBI Taxonomy" id="2865933"/>
    <lineage>
        <taxon>Bacteria</taxon>
        <taxon>Pseudomonadati</taxon>
        <taxon>Pseudomonadota</taxon>
        <taxon>Alphaproteobacteria</taxon>
        <taxon>Rhodobacterales</taxon>
        <taxon>Roseobacteraceae</taxon>
        <taxon>Salipiger</taxon>
    </lineage>
</organism>
<dbReference type="InterPro" id="IPR008258">
    <property type="entry name" value="Transglycosylase_SLT_dom_1"/>
</dbReference>
<gene>
    <name evidence="5" type="ORF">IQ782_20490</name>
</gene>
<feature type="chain" id="PRO_5045127398" evidence="3">
    <location>
        <begin position="30"/>
        <end position="376"/>
    </location>
</feature>
<dbReference type="PANTHER" id="PTHR37423">
    <property type="entry name" value="SOLUBLE LYTIC MUREIN TRANSGLYCOSYLASE-RELATED"/>
    <property type="match status" value="1"/>
</dbReference>
<dbReference type="Pfam" id="PF01464">
    <property type="entry name" value="SLT"/>
    <property type="match status" value="1"/>
</dbReference>
<keyword evidence="6" id="KW-1185">Reference proteome</keyword>
<sequence length="376" mass="40315">MTTTSLAGAAGLGVAGLMLAAASAPCALAQGVPIVDGSNLANAISRLSEGERDFAKQQDKLGRREAQQDLHQEQLEAYARFLEQTTGATDVSGFEDGAGGFPSAAETYPVTEDDSADAQQLFGEDASVEQMIIETAAKYETHAGVGAAGLTPLTWRVLFQSLIKQESRFNNAAVSHVGAMGFCQLMPGTAADLGVDPRDPWQNLDGGARYILAQLKSYGRIDFALAAYNAGPGNVDKYGGVPPFEETQNYVRRIRGYYQSYLSLITGKDQTGTLAGVDGASAQWGNWSDASVGYAGEVNSQIDQAMQRIYGLLQQARPETEKQAVDHNTYMMAERARLMALTLRLRAAQVKVAAARGMSDAAQGLQATNFWEYRDE</sequence>
<dbReference type="CDD" id="cd00254">
    <property type="entry name" value="LT-like"/>
    <property type="match status" value="1"/>
</dbReference>
<reference evidence="5 6" key="1">
    <citation type="journal article" date="2021" name="Int. J. Syst. Evol. Microbiol.">
        <title>Salipiger mangrovisoli sp. nov., isolated from mangrove soil and the proposal for the reclassification of Paraphaeobacter pallidus as Salipiger pallidus comb. nov.</title>
        <authorList>
            <person name="Du J."/>
            <person name="Liu Y."/>
            <person name="Pei T."/>
            <person name="Deng M.R."/>
            <person name="Zhu H."/>
        </authorList>
    </citation>
    <scope>NUCLEOTIDE SEQUENCE [LARGE SCALE GENOMIC DNA]</scope>
    <source>
        <strain evidence="5 6">6D45A</strain>
    </source>
</reference>
<dbReference type="PANTHER" id="PTHR37423:SF2">
    <property type="entry name" value="MEMBRANE-BOUND LYTIC MUREIN TRANSGLYCOSYLASE C"/>
    <property type="match status" value="1"/>
</dbReference>
<name>A0ABR9X6K5_9RHOB</name>
<dbReference type="SUPFAM" id="SSF53955">
    <property type="entry name" value="Lysozyme-like"/>
    <property type="match status" value="1"/>
</dbReference>
<evidence type="ECO:0000256" key="3">
    <source>
        <dbReference type="SAM" id="SignalP"/>
    </source>
</evidence>